<evidence type="ECO:0000256" key="9">
    <source>
        <dbReference type="HAMAP-Rule" id="MF_00179"/>
    </source>
</evidence>
<dbReference type="Gene3D" id="3.40.50.10990">
    <property type="entry name" value="GTP cyclohydrolase II"/>
    <property type="match status" value="1"/>
</dbReference>
<comment type="pathway">
    <text evidence="1 9">Cofactor biosynthesis; riboflavin biosynthesis; 5-amino-6-(D-ribitylamino)uracil from GTP: step 1/4.</text>
</comment>
<dbReference type="PANTHER" id="PTHR21327:SF18">
    <property type="entry name" value="3,4-DIHYDROXY-2-BUTANONE 4-PHOSPHATE SYNTHASE"/>
    <property type="match status" value="1"/>
</dbReference>
<protein>
    <recommendedName>
        <fullName evidence="9">GTP cyclohydrolase-2</fullName>
        <ecNumber evidence="9">3.5.4.25</ecNumber>
    </recommendedName>
    <alternativeName>
        <fullName evidence="9">GTP cyclohydrolase II</fullName>
    </alternativeName>
</protein>
<comment type="function">
    <text evidence="9">Catalyzes the conversion of GTP to 2,5-diamino-6-ribosylamino-4(3H)-pyrimidinone 5'-phosphate (DARP), formate and pyrophosphate.</text>
</comment>
<dbReference type="CDD" id="cd00641">
    <property type="entry name" value="GTP_cyclohydro2"/>
    <property type="match status" value="1"/>
</dbReference>
<keyword evidence="3 9" id="KW-0479">Metal-binding</keyword>
<evidence type="ECO:0000256" key="7">
    <source>
        <dbReference type="ARBA" id="ARBA00023134"/>
    </source>
</evidence>
<dbReference type="GO" id="GO:0005525">
    <property type="term" value="F:GTP binding"/>
    <property type="evidence" value="ECO:0007669"/>
    <property type="project" value="UniProtKB-KW"/>
</dbReference>
<name>A0A9Q7E618_HISSO</name>
<gene>
    <name evidence="9 11" type="primary">ribA</name>
    <name evidence="11" type="ORF">JFL49_04490</name>
</gene>
<dbReference type="SUPFAM" id="SSF142695">
    <property type="entry name" value="RibA-like"/>
    <property type="match status" value="1"/>
</dbReference>
<feature type="binding site" evidence="9">
    <location>
        <position position="150"/>
    </location>
    <ligand>
        <name>GTP</name>
        <dbReference type="ChEBI" id="CHEBI:37565"/>
    </ligand>
</feature>
<feature type="active site" description="Proton acceptor" evidence="9">
    <location>
        <position position="127"/>
    </location>
</feature>
<feature type="binding site" evidence="9">
    <location>
        <position position="66"/>
    </location>
    <ligand>
        <name>Zn(2+)</name>
        <dbReference type="ChEBI" id="CHEBI:29105"/>
        <note>catalytic</note>
    </ligand>
</feature>
<dbReference type="HAMAP" id="MF_00179">
    <property type="entry name" value="RibA"/>
    <property type="match status" value="1"/>
</dbReference>
<feature type="active site" description="Nucleophile" evidence="9">
    <location>
        <position position="129"/>
    </location>
</feature>
<dbReference type="GO" id="GO:0003935">
    <property type="term" value="F:GTP cyclohydrolase II activity"/>
    <property type="evidence" value="ECO:0007669"/>
    <property type="project" value="UniProtKB-UniRule"/>
</dbReference>
<feature type="domain" description="GTP cyclohydrolase II" evidence="10">
    <location>
        <begin position="7"/>
        <end position="171"/>
    </location>
</feature>
<organism evidence="11 12">
    <name type="scientific">Histophilus somni</name>
    <name type="common">Haemophilus somnus</name>
    <dbReference type="NCBI Taxonomy" id="731"/>
    <lineage>
        <taxon>Bacteria</taxon>
        <taxon>Pseudomonadati</taxon>
        <taxon>Pseudomonadota</taxon>
        <taxon>Gammaproteobacteria</taxon>
        <taxon>Pasteurellales</taxon>
        <taxon>Pasteurellaceae</taxon>
        <taxon>Histophilus</taxon>
    </lineage>
</organism>
<dbReference type="NCBIfam" id="NF001591">
    <property type="entry name" value="PRK00393.1"/>
    <property type="match status" value="1"/>
</dbReference>
<keyword evidence="2 9" id="KW-0686">Riboflavin biosynthesis</keyword>
<dbReference type="RefSeq" id="WP_075294349.1">
    <property type="nucleotide sequence ID" value="NZ_CP018802.1"/>
</dbReference>
<evidence type="ECO:0000256" key="3">
    <source>
        <dbReference type="ARBA" id="ARBA00022723"/>
    </source>
</evidence>
<feature type="binding site" evidence="9">
    <location>
        <position position="115"/>
    </location>
    <ligand>
        <name>GTP</name>
        <dbReference type="ChEBI" id="CHEBI:37565"/>
    </ligand>
</feature>
<evidence type="ECO:0000256" key="4">
    <source>
        <dbReference type="ARBA" id="ARBA00022741"/>
    </source>
</evidence>
<dbReference type="Pfam" id="PF00925">
    <property type="entry name" value="GTP_cyclohydro2"/>
    <property type="match status" value="1"/>
</dbReference>
<dbReference type="FunFam" id="3.40.50.10990:FF:000002">
    <property type="entry name" value="GTP cyclohydrolase-2"/>
    <property type="match status" value="1"/>
</dbReference>
<reference evidence="11 12" key="1">
    <citation type="submission" date="2020-12" db="EMBL/GenBank/DDBJ databases">
        <title>ASc-MMNZ-VFA-070.</title>
        <authorList>
            <person name="Schryvers A."/>
            <person name="Mostafa Nazari M."/>
            <person name="Farshchi Andisi V."/>
            <person name="Timsit E."/>
            <person name="Walter Morck D."/>
        </authorList>
    </citation>
    <scope>NUCLEOTIDE SEQUENCE [LARGE SCALE GENOMIC DNA]</scope>
    <source>
        <strain evidence="11 12">ASc-MMNZ-VFA-070</strain>
    </source>
</reference>
<comment type="catalytic activity">
    <reaction evidence="8 9">
        <text>GTP + 4 H2O = 2,5-diamino-6-hydroxy-4-(5-phosphoribosylamino)-pyrimidine + formate + 2 phosphate + 3 H(+)</text>
        <dbReference type="Rhea" id="RHEA:23704"/>
        <dbReference type="ChEBI" id="CHEBI:15377"/>
        <dbReference type="ChEBI" id="CHEBI:15378"/>
        <dbReference type="ChEBI" id="CHEBI:15740"/>
        <dbReference type="ChEBI" id="CHEBI:37565"/>
        <dbReference type="ChEBI" id="CHEBI:43474"/>
        <dbReference type="ChEBI" id="CHEBI:58614"/>
        <dbReference type="EC" id="3.5.4.25"/>
    </reaction>
</comment>
<dbReference type="GO" id="GO:0009231">
    <property type="term" value="P:riboflavin biosynthetic process"/>
    <property type="evidence" value="ECO:0007669"/>
    <property type="project" value="UniProtKB-UniRule"/>
</dbReference>
<keyword evidence="6 9" id="KW-0862">Zinc</keyword>
<evidence type="ECO:0000256" key="2">
    <source>
        <dbReference type="ARBA" id="ARBA00022619"/>
    </source>
</evidence>
<keyword evidence="7 9" id="KW-0342">GTP-binding</keyword>
<evidence type="ECO:0000313" key="12">
    <source>
        <dbReference type="Proteomes" id="UP000595373"/>
    </source>
</evidence>
<feature type="binding site" evidence="9">
    <location>
        <position position="155"/>
    </location>
    <ligand>
        <name>GTP</name>
        <dbReference type="ChEBI" id="CHEBI:37565"/>
    </ligand>
</feature>
<dbReference type="EMBL" id="CP066558">
    <property type="protein sequence ID" value="QQF83165.1"/>
    <property type="molecule type" value="Genomic_DNA"/>
</dbReference>
<dbReference type="PANTHER" id="PTHR21327">
    <property type="entry name" value="GTP CYCLOHYDROLASE II-RELATED"/>
    <property type="match status" value="1"/>
</dbReference>
<feature type="binding site" evidence="9">
    <location>
        <position position="71"/>
    </location>
    <ligand>
        <name>GTP</name>
        <dbReference type="ChEBI" id="CHEBI:37565"/>
    </ligand>
</feature>
<dbReference type="InterPro" id="IPR000926">
    <property type="entry name" value="RibA"/>
</dbReference>
<dbReference type="GO" id="GO:0005829">
    <property type="term" value="C:cytosol"/>
    <property type="evidence" value="ECO:0007669"/>
    <property type="project" value="TreeGrafter"/>
</dbReference>
<keyword evidence="12" id="KW-1185">Reference proteome</keyword>
<feature type="binding site" evidence="9">
    <location>
        <position position="68"/>
    </location>
    <ligand>
        <name>Zn(2+)</name>
        <dbReference type="ChEBI" id="CHEBI:29105"/>
        <note>catalytic</note>
    </ligand>
</feature>
<feature type="binding site" evidence="9">
    <location>
        <position position="55"/>
    </location>
    <ligand>
        <name>Zn(2+)</name>
        <dbReference type="ChEBI" id="CHEBI:29105"/>
        <note>catalytic</note>
    </ligand>
</feature>
<comment type="similarity">
    <text evidence="9">Belongs to the GTP cyclohydrolase II family.</text>
</comment>
<dbReference type="Proteomes" id="UP000595373">
    <property type="component" value="Chromosome"/>
</dbReference>
<evidence type="ECO:0000256" key="5">
    <source>
        <dbReference type="ARBA" id="ARBA00022801"/>
    </source>
</evidence>
<dbReference type="NCBIfam" id="TIGR00505">
    <property type="entry name" value="ribA"/>
    <property type="match status" value="1"/>
</dbReference>
<feature type="binding site" evidence="9">
    <location>
        <begin position="50"/>
        <end position="54"/>
    </location>
    <ligand>
        <name>GTP</name>
        <dbReference type="ChEBI" id="CHEBI:37565"/>
    </ligand>
</feature>
<proteinExistence type="inferred from homology"/>
<dbReference type="OrthoDB" id="9793111at2"/>
<sequence length="216" mass="24092">MSKIQLVAEAKLPTEFGIFRIVGFEFPDTQKEHVALVMGNINDDKPVLARIHSECLTGDALHSLKCDCGFQLATALRQISEAGRGVLIYHREEGRGIGLINKIRAYALQDQGLDTIEANLALGFAADERNFSVCADIFALLGVKQVRLLTNNPNKIETMKKSGINIVERVPLNVGENRYNTEYLDTKAKKMGHFIVHNNEPHLITCPHCQEEIPKK</sequence>
<evidence type="ECO:0000313" key="11">
    <source>
        <dbReference type="EMBL" id="QQF83165.1"/>
    </source>
</evidence>
<feature type="binding site" evidence="9">
    <location>
        <begin position="93"/>
        <end position="95"/>
    </location>
    <ligand>
        <name>GTP</name>
        <dbReference type="ChEBI" id="CHEBI:37565"/>
    </ligand>
</feature>
<dbReference type="InterPro" id="IPR036144">
    <property type="entry name" value="RibA-like_sf"/>
</dbReference>
<accession>A0A9Q7E618</accession>
<evidence type="ECO:0000259" key="10">
    <source>
        <dbReference type="Pfam" id="PF00925"/>
    </source>
</evidence>
<dbReference type="InterPro" id="IPR032677">
    <property type="entry name" value="GTP_cyclohydro_II"/>
</dbReference>
<dbReference type="GO" id="GO:0008270">
    <property type="term" value="F:zinc ion binding"/>
    <property type="evidence" value="ECO:0007669"/>
    <property type="project" value="UniProtKB-UniRule"/>
</dbReference>
<evidence type="ECO:0000256" key="1">
    <source>
        <dbReference type="ARBA" id="ARBA00004853"/>
    </source>
</evidence>
<keyword evidence="5 9" id="KW-0378">Hydrolase</keyword>
<evidence type="ECO:0000256" key="8">
    <source>
        <dbReference type="ARBA" id="ARBA00049295"/>
    </source>
</evidence>
<comment type="cofactor">
    <cofactor evidence="9">
        <name>Zn(2+)</name>
        <dbReference type="ChEBI" id="CHEBI:29105"/>
    </cofactor>
    <text evidence="9">Binds 1 zinc ion per subunit.</text>
</comment>
<dbReference type="AlphaFoldDB" id="A0A9Q7E618"/>
<dbReference type="EC" id="3.5.4.25" evidence="9"/>
<evidence type="ECO:0000256" key="6">
    <source>
        <dbReference type="ARBA" id="ARBA00022833"/>
    </source>
</evidence>
<keyword evidence="4 9" id="KW-0547">Nucleotide-binding</keyword>